<dbReference type="OrthoDB" id="5488741at2"/>
<keyword evidence="1" id="KW-0732">Signal</keyword>
<organism evidence="2 3">
    <name type="scientific">Pseudomyxococcus hansupus</name>
    <dbReference type="NCBI Taxonomy" id="1297742"/>
    <lineage>
        <taxon>Bacteria</taxon>
        <taxon>Pseudomonadati</taxon>
        <taxon>Myxococcota</taxon>
        <taxon>Myxococcia</taxon>
        <taxon>Myxococcales</taxon>
        <taxon>Cystobacterineae</taxon>
        <taxon>Myxococcaceae</taxon>
        <taxon>Pseudomyxococcus</taxon>
    </lineage>
</organism>
<feature type="signal peptide" evidence="1">
    <location>
        <begin position="1"/>
        <end position="20"/>
    </location>
</feature>
<dbReference type="RefSeq" id="WP_002640826.1">
    <property type="nucleotide sequence ID" value="NZ_CP012109.1"/>
</dbReference>
<reference evidence="2 3" key="1">
    <citation type="journal article" date="2016" name="PLoS ONE">
        <title>Complete Genome Sequence and Comparative Genomics of a Novel Myxobacterium Myxococcus hansupus.</title>
        <authorList>
            <person name="Sharma G."/>
            <person name="Narwani T."/>
            <person name="Subramanian S."/>
        </authorList>
    </citation>
    <scope>NUCLEOTIDE SEQUENCE [LARGE SCALE GENOMIC DNA]</scope>
    <source>
        <strain evidence="3">mixupus</strain>
    </source>
</reference>
<gene>
    <name evidence="2" type="ORF">A176_001692</name>
</gene>
<dbReference type="AlphaFoldDB" id="A0A0H4WTZ6"/>
<feature type="chain" id="PRO_5005213012" evidence="1">
    <location>
        <begin position="21"/>
        <end position="456"/>
    </location>
</feature>
<name>A0A0H4WTZ6_9BACT</name>
<sequence length="456" mass="48050">MRLRSTLACVALLASASAHAAGRPRYGGELRVAHGGPPEIGEPALADTPLEATLLGLLSRPVCQATRDGGVVPALARQLSRPTPQALQLTLPGATSAQGLARAWMRLASNEGASPYRALFHAVRGEARQLSPRGAVLELPLAYPWPDLERALCHPALAPPVSATTVGPFIAAGRGALEVQVAWPQGRPYLDRLLLTATDQRGLSRLWSSRQVQVELGVASETDAVAGTALYATFLAFSPRRLPADFRQAVESAIDREDLTRLFVQAPAQPMPHLLPPALLDAPGRPRPAAPSANPARKVTLLYDASVEDQRAVAERIQVKLHDRGYTVALEALSRAALRARWAKGDFELMLHALLLPPIPGPALAVVLDAGGRRDLLGVELPAIGALPAAAARDTRARERALALAGSVPLVPLYAQGLGMRFAPDVGGVMMDAQGLPSLDGLYVLPSEGAALGGRP</sequence>
<keyword evidence="3" id="KW-1185">Reference proteome</keyword>
<proteinExistence type="predicted"/>
<dbReference type="Proteomes" id="UP000009026">
    <property type="component" value="Chromosome"/>
</dbReference>
<evidence type="ECO:0000256" key="1">
    <source>
        <dbReference type="SAM" id="SignalP"/>
    </source>
</evidence>
<protein>
    <submittedName>
        <fullName evidence="2">Oligopeptide ABC transporter, periplasmic oligopeptide-binding protein OppA</fullName>
    </submittedName>
</protein>
<dbReference type="SUPFAM" id="SSF53850">
    <property type="entry name" value="Periplasmic binding protein-like II"/>
    <property type="match status" value="1"/>
</dbReference>
<dbReference type="PATRIC" id="fig|1297742.4.peg.1712"/>
<evidence type="ECO:0000313" key="3">
    <source>
        <dbReference type="Proteomes" id="UP000009026"/>
    </source>
</evidence>
<dbReference type="STRING" id="1297742.A176_001692"/>
<dbReference type="eggNOG" id="COG0747">
    <property type="taxonomic scope" value="Bacteria"/>
</dbReference>
<evidence type="ECO:0000313" key="2">
    <source>
        <dbReference type="EMBL" id="AKQ64780.1"/>
    </source>
</evidence>
<dbReference type="KEGG" id="mym:A176_001692"/>
<dbReference type="EMBL" id="CP012109">
    <property type="protein sequence ID" value="AKQ64780.1"/>
    <property type="molecule type" value="Genomic_DNA"/>
</dbReference>
<dbReference type="Gene3D" id="3.10.105.10">
    <property type="entry name" value="Dipeptide-binding Protein, Domain 3"/>
    <property type="match status" value="1"/>
</dbReference>
<accession>A0A0H4WTZ6</accession>